<accession>A0ABN9RMI9</accession>
<sequence length="922" mass="100127">MWTLSTTIDFRLKDCAGDEDTMQALAVDDMMELAPGRLASHACEQRAAEVLELAGMEEVGYGKPTRVTAHKALRAEDVDEPQEVKCVKMLDALGPEEAMYYSEETNAVERAELRSQVIFEEECERYCGRRDAPPNLWHVGGAEEVKAIAGFSAEGTKSGGRQRKIIMVVAANYMFKDVRERSEHGLHGGGALGRLRVPSDCRAAAAFDESSAFSFAEVPCWMWGWQRAPLMWARAVWGRLRAFQQAALVPESWVYPMWRRLVMGSSRSVHILMAMTPESAPCRCDAHSRARAQDAQHYLEMCMHELGLVLHLISVDLAVDSRSAPLAPTGGKCCQGLLRSRLTAGEVERLGEANHPTVNRETLRGGAASRGGARGLERPEDPGEKPHPSIFETEILKARRCDGAHPREKNYGKVHGTFRTTKLAAYPPALREWIAEGIARTLTDVASRGAGPAGYQRRGLVLGPSDTSFHLHIDYGLISTEGGHWGYGEAKVNELVHHVGGALEDVGFVVKNRKEHGLVDRVAGYEIESCPARARAPRRKAALLCEALKVMADRWWPSARRGAIAMQRGTMGLRADFGAPLLGMLLASGAEGAQDFGMGGFGAVVAAASREQTEDLRRAGARGWIDSEAKWVPVEAGRWRRAGRVVLGEGRAALRALSRLAVVAEAHRSKVLSPEGDMAFAGAAAKGRSTAGDPRWEGRVQPSTPLTYRLRAAEFHERCSAEGAPPWTQDEWGDALMEYKTTSALPKSHFTSLVAAVEFKLPRLRGRLSRCHAALRGWELEHQTKRAAPMVSAAQAFASVQLSARVEPGLGVGIVLQGKMGARPSEMLGIVASDLVFPEESGCQQGKGPLIVGLGMKANAKAKRPQSDAILECENPILAGTPRPLKARAAQGGHLFPCALLSSPSAFYLWGGLLTVTVQVLL</sequence>
<feature type="compositionally biased region" description="Basic and acidic residues" evidence="1">
    <location>
        <begin position="375"/>
        <end position="387"/>
    </location>
</feature>
<evidence type="ECO:0000313" key="3">
    <source>
        <dbReference type="Proteomes" id="UP001189429"/>
    </source>
</evidence>
<evidence type="ECO:0000256" key="1">
    <source>
        <dbReference type="SAM" id="MobiDB-lite"/>
    </source>
</evidence>
<keyword evidence="3" id="KW-1185">Reference proteome</keyword>
<feature type="region of interest" description="Disordered" evidence="1">
    <location>
        <begin position="360"/>
        <end position="388"/>
    </location>
</feature>
<dbReference type="EMBL" id="CAUYUJ010007335">
    <property type="protein sequence ID" value="CAK0820368.1"/>
    <property type="molecule type" value="Genomic_DNA"/>
</dbReference>
<gene>
    <name evidence="2" type="ORF">PCOR1329_LOCUS22072</name>
</gene>
<name>A0ABN9RMI9_9DINO</name>
<evidence type="ECO:0000313" key="2">
    <source>
        <dbReference type="EMBL" id="CAK0820368.1"/>
    </source>
</evidence>
<reference evidence="2" key="1">
    <citation type="submission" date="2023-10" db="EMBL/GenBank/DDBJ databases">
        <authorList>
            <person name="Chen Y."/>
            <person name="Shah S."/>
            <person name="Dougan E. K."/>
            <person name="Thang M."/>
            <person name="Chan C."/>
        </authorList>
    </citation>
    <scope>NUCLEOTIDE SEQUENCE [LARGE SCALE GENOMIC DNA]</scope>
</reference>
<proteinExistence type="predicted"/>
<organism evidence="2 3">
    <name type="scientific">Prorocentrum cordatum</name>
    <dbReference type="NCBI Taxonomy" id="2364126"/>
    <lineage>
        <taxon>Eukaryota</taxon>
        <taxon>Sar</taxon>
        <taxon>Alveolata</taxon>
        <taxon>Dinophyceae</taxon>
        <taxon>Prorocentrales</taxon>
        <taxon>Prorocentraceae</taxon>
        <taxon>Prorocentrum</taxon>
    </lineage>
</organism>
<comment type="caution">
    <text evidence="2">The sequence shown here is derived from an EMBL/GenBank/DDBJ whole genome shotgun (WGS) entry which is preliminary data.</text>
</comment>
<dbReference type="Proteomes" id="UP001189429">
    <property type="component" value="Unassembled WGS sequence"/>
</dbReference>
<protein>
    <submittedName>
        <fullName evidence="2">Uncharacterized protein</fullName>
    </submittedName>
</protein>